<feature type="binding site" evidence="8">
    <location>
        <position position="431"/>
    </location>
    <ligand>
        <name>substrate</name>
        <note>ligand shared between dimeric partners</note>
    </ligand>
</feature>
<evidence type="ECO:0000256" key="6">
    <source>
        <dbReference type="PIRNR" id="PIRNR000109"/>
    </source>
</evidence>
<gene>
    <name evidence="11" type="ORF">H312_03375</name>
</gene>
<feature type="binding site" description="in other chain" evidence="8">
    <location>
        <begin position="183"/>
        <end position="184"/>
    </location>
    <ligand>
        <name>substrate</name>
        <note>ligand shared between dimeric partners</note>
    </ligand>
</feature>
<dbReference type="InterPro" id="IPR006113">
    <property type="entry name" value="6PGDH_Gnd/GntZ"/>
</dbReference>
<feature type="binding site" description="in other chain" evidence="8">
    <location>
        <position position="101"/>
    </location>
    <ligand>
        <name>substrate</name>
        <note>ligand shared between dimeric partners</note>
    </ligand>
</feature>
<keyword evidence="12" id="KW-1185">Reference proteome</keyword>
<dbReference type="InterPro" id="IPR006114">
    <property type="entry name" value="6PGDH_C"/>
</dbReference>
<dbReference type="Gene3D" id="1.20.5.320">
    <property type="entry name" value="6-Phosphogluconate Dehydrogenase, domain 3"/>
    <property type="match status" value="1"/>
</dbReference>
<feature type="binding site" description="in other chain" evidence="8">
    <location>
        <begin position="126"/>
        <end position="128"/>
    </location>
    <ligand>
        <name>substrate</name>
        <note>ligand shared between dimeric partners</note>
    </ligand>
</feature>
<evidence type="ECO:0000256" key="1">
    <source>
        <dbReference type="ARBA" id="ARBA00004874"/>
    </source>
</evidence>
<dbReference type="SMART" id="SM01350">
    <property type="entry name" value="6PGD"/>
    <property type="match status" value="1"/>
</dbReference>
<keyword evidence="3 6" id="KW-0560">Oxidoreductase</keyword>
<evidence type="ECO:0000256" key="4">
    <source>
        <dbReference type="ARBA" id="ARBA00023064"/>
    </source>
</evidence>
<dbReference type="InterPro" id="IPR013328">
    <property type="entry name" value="6PGD_dom2"/>
</dbReference>
<keyword evidence="6 9" id="KW-0521">NADP</keyword>
<evidence type="ECO:0000256" key="2">
    <source>
        <dbReference type="ARBA" id="ARBA00008419"/>
    </source>
</evidence>
<dbReference type="NCBIfam" id="TIGR00873">
    <property type="entry name" value="gnd"/>
    <property type="match status" value="1"/>
</dbReference>
<feature type="active site" description="Proton donor" evidence="7">
    <location>
        <position position="187"/>
    </location>
</feature>
<dbReference type="PRINTS" id="PR00076">
    <property type="entry name" value="6PGDHDRGNASE"/>
</dbReference>
<evidence type="ECO:0000256" key="8">
    <source>
        <dbReference type="PIRSR" id="PIRSR000109-2"/>
    </source>
</evidence>
<evidence type="ECO:0000256" key="3">
    <source>
        <dbReference type="ARBA" id="ARBA00023002"/>
    </source>
</evidence>
<name>A0A059EW14_9MICR</name>
<dbReference type="Gene3D" id="3.40.50.720">
    <property type="entry name" value="NAD(P)-binding Rossmann-like Domain"/>
    <property type="match status" value="1"/>
</dbReference>
<comment type="function">
    <text evidence="6">Catalyzes the oxidative decarboxylation of 6-phosphogluconate to ribulose 5-phosphate and CO(2), with concomitant reduction of NADP to NADPH.</text>
</comment>
<dbReference type="UniPathway" id="UPA00115">
    <property type="reaction ID" value="UER00410"/>
</dbReference>
<evidence type="ECO:0000256" key="9">
    <source>
        <dbReference type="RuleBase" id="RU000485"/>
    </source>
</evidence>
<organism evidence="11 12">
    <name type="scientific">Anncaliia algerae PRA339</name>
    <dbReference type="NCBI Taxonomy" id="1288291"/>
    <lineage>
        <taxon>Eukaryota</taxon>
        <taxon>Fungi</taxon>
        <taxon>Fungi incertae sedis</taxon>
        <taxon>Microsporidia</taxon>
        <taxon>Tubulinosematoidea</taxon>
        <taxon>Tubulinosematidae</taxon>
        <taxon>Anncaliia</taxon>
    </lineage>
</organism>
<comment type="pathway">
    <text evidence="1 6 9">Carbohydrate degradation; pentose phosphate pathway; D-ribulose 5-phosphate from D-glucose 6-phosphate (oxidative stage): step 3/3.</text>
</comment>
<dbReference type="Pfam" id="PF00393">
    <property type="entry name" value="6PGD"/>
    <property type="match status" value="1"/>
</dbReference>
<feature type="active site" description="Proton acceptor" evidence="7">
    <location>
        <position position="180"/>
    </location>
</feature>
<dbReference type="InterPro" id="IPR006115">
    <property type="entry name" value="6PGDH_NADP-bd"/>
</dbReference>
<dbReference type="AlphaFoldDB" id="A0A059EW14"/>
<comment type="subunit">
    <text evidence="6">Homodimer.</text>
</comment>
<dbReference type="Gene3D" id="1.10.1040.10">
    <property type="entry name" value="N-(1-d-carboxylethyl)-l-norvaline Dehydrogenase, domain 2"/>
    <property type="match status" value="1"/>
</dbReference>
<dbReference type="GO" id="GO:0004616">
    <property type="term" value="F:phosphogluconate dehydrogenase (decarboxylating) activity"/>
    <property type="evidence" value="ECO:0007669"/>
    <property type="project" value="UniProtKB-EC"/>
</dbReference>
<dbReference type="InterPro" id="IPR006183">
    <property type="entry name" value="Pgluconate_DH"/>
</dbReference>
<dbReference type="VEuPathDB" id="MicrosporidiaDB:H312_03375"/>
<dbReference type="SUPFAM" id="SSF51735">
    <property type="entry name" value="NAD(P)-binding Rossmann-fold domains"/>
    <property type="match status" value="1"/>
</dbReference>
<accession>A0A059EW14</accession>
<dbReference type="FunFam" id="3.40.50.720:FF:000007">
    <property type="entry name" value="6-phosphogluconate dehydrogenase, decarboxylating"/>
    <property type="match status" value="1"/>
</dbReference>
<dbReference type="SUPFAM" id="SSF48179">
    <property type="entry name" value="6-phosphogluconate dehydrogenase C-terminal domain-like"/>
    <property type="match status" value="1"/>
</dbReference>
<dbReference type="InterPro" id="IPR008927">
    <property type="entry name" value="6-PGluconate_DH-like_C_sf"/>
</dbReference>
<dbReference type="PANTHER" id="PTHR11811">
    <property type="entry name" value="6-PHOSPHOGLUCONATE DEHYDROGENASE"/>
    <property type="match status" value="1"/>
</dbReference>
<keyword evidence="5 6" id="KW-0570">Pentose shunt</keyword>
<dbReference type="Proteomes" id="UP000030655">
    <property type="component" value="Unassembled WGS sequence"/>
</dbReference>
<proteinExistence type="inferred from homology"/>
<keyword evidence="4 9" id="KW-0311">Gluconate utilization</keyword>
<feature type="binding site" description="in other chain" evidence="8">
    <location>
        <position position="280"/>
    </location>
    <ligand>
        <name>substrate</name>
        <note>ligand shared between dimeric partners</note>
    </ligand>
</feature>
<reference evidence="12" key="1">
    <citation type="submission" date="2013-02" db="EMBL/GenBank/DDBJ databases">
        <authorList>
            <consortium name="The Broad Institute Genome Sequencing Platform"/>
            <person name="Cuomo C."/>
            <person name="Becnel J."/>
            <person name="Sanscrainte N."/>
            <person name="Walker B."/>
            <person name="Young S.K."/>
            <person name="Zeng Q."/>
            <person name="Gargeya S."/>
            <person name="Fitzgerald M."/>
            <person name="Haas B."/>
            <person name="Abouelleil A."/>
            <person name="Alvarado L."/>
            <person name="Arachchi H.M."/>
            <person name="Berlin A.M."/>
            <person name="Chapman S.B."/>
            <person name="Dewar J."/>
            <person name="Goldberg J."/>
            <person name="Griggs A."/>
            <person name="Gujja S."/>
            <person name="Hansen M."/>
            <person name="Howarth C."/>
            <person name="Imamovic A."/>
            <person name="Larimer J."/>
            <person name="McCowan C."/>
            <person name="Murphy C."/>
            <person name="Neiman D."/>
            <person name="Pearson M."/>
            <person name="Priest M."/>
            <person name="Roberts A."/>
            <person name="Saif S."/>
            <person name="Shea T."/>
            <person name="Sisk P."/>
            <person name="Sykes S."/>
            <person name="Wortman J."/>
            <person name="Nusbaum C."/>
            <person name="Birren B."/>
        </authorList>
    </citation>
    <scope>NUCLEOTIDE SEQUENCE [LARGE SCALE GENOMIC DNA]</scope>
    <source>
        <strain evidence="12">PRA339</strain>
    </source>
</reference>
<dbReference type="GO" id="GO:0019521">
    <property type="term" value="P:D-gluconate metabolic process"/>
    <property type="evidence" value="ECO:0007669"/>
    <property type="project" value="UniProtKB-KW"/>
</dbReference>
<dbReference type="GO" id="GO:0050661">
    <property type="term" value="F:NADP binding"/>
    <property type="evidence" value="ECO:0007669"/>
    <property type="project" value="InterPro"/>
</dbReference>
<dbReference type="PIRSF" id="PIRSF000109">
    <property type="entry name" value="6PGD"/>
    <property type="match status" value="1"/>
</dbReference>
<comment type="catalytic activity">
    <reaction evidence="6 9">
        <text>6-phospho-D-gluconate + NADP(+) = D-ribulose 5-phosphate + CO2 + NADPH</text>
        <dbReference type="Rhea" id="RHEA:10116"/>
        <dbReference type="ChEBI" id="CHEBI:16526"/>
        <dbReference type="ChEBI" id="CHEBI:57783"/>
        <dbReference type="ChEBI" id="CHEBI:58121"/>
        <dbReference type="ChEBI" id="CHEBI:58349"/>
        <dbReference type="ChEBI" id="CHEBI:58759"/>
        <dbReference type="EC" id="1.1.1.44"/>
    </reaction>
</comment>
<protein>
    <recommendedName>
        <fullName evidence="6 9">6-phosphogluconate dehydrogenase, decarboxylating</fullName>
        <ecNumber evidence="6 9">1.1.1.44</ecNumber>
    </recommendedName>
</protein>
<evidence type="ECO:0000256" key="5">
    <source>
        <dbReference type="ARBA" id="ARBA00023126"/>
    </source>
</evidence>
<evidence type="ECO:0000313" key="12">
    <source>
        <dbReference type="Proteomes" id="UP000030655"/>
    </source>
</evidence>
<dbReference type="OrthoDB" id="434986at2759"/>
<feature type="binding site" description="in other chain" evidence="8">
    <location>
        <position position="188"/>
    </location>
    <ligand>
        <name>substrate</name>
        <note>ligand shared between dimeric partners</note>
    </ligand>
</feature>
<sequence length="457" mass="51416">MPMDVGLIGLGVMGENLILNMEEKGYKVSVFNRTTSKTHCFIEKHKNKNISGHETLKEFVTSLTLPRKIILLIKSGDAVDSMIDNLIPLIAKNDLIIDAGNSFYEDTEKRYAKYKGKFLFLGVGISGGELGARHGPSIMVGGDIEGWNNIKPIFEQISAKSDNKPCCAYFGNSSSGHFVKMVHNGIEYCEMQLISEVYFLFKKSKMTNQRISEIFEKWLGEKELNSYLLEITQIILKREDNLIDKIMDKASQKGTGMQCVSTALNYSSICTLMSDAVFSRIISSKKEMREHISKSYENAIDKDICIEENIVKSAFLMAKAVAYVQGYNFMLELAGIMNWSINLQETSQIWKNGCILRGGFLDVMVKMSEEGSLETSNTFKEIYKVHFGNLKSFIKRSIDKNIPIPCFSSALNYLNGIVLEEGGGNLVQAMRDCFGSHTVQLKGKDDFIHIDWLKNSK</sequence>
<evidence type="ECO:0000259" key="10">
    <source>
        <dbReference type="SMART" id="SM01350"/>
    </source>
</evidence>
<dbReference type="HOGENOM" id="CLU_024540_4_1_1"/>
<dbReference type="GO" id="GO:0006098">
    <property type="term" value="P:pentose-phosphate shunt"/>
    <property type="evidence" value="ECO:0007669"/>
    <property type="project" value="UniProtKB-UniPathway"/>
</dbReference>
<comment type="similarity">
    <text evidence="2 6 9">Belongs to the 6-phosphogluconate dehydrogenase family.</text>
</comment>
<reference evidence="11 12" key="2">
    <citation type="submission" date="2014-03" db="EMBL/GenBank/DDBJ databases">
        <title>The Genome Sequence of Anncaliia algerae insect isolate PRA339.</title>
        <authorList>
            <consortium name="The Broad Institute Genome Sequencing Platform"/>
            <consortium name="The Broad Institute Genome Sequencing Center for Infectious Disease"/>
            <person name="Cuomo C."/>
            <person name="Becnel J."/>
            <person name="Sanscrainte N."/>
            <person name="Walker B."/>
            <person name="Young S.K."/>
            <person name="Zeng Q."/>
            <person name="Gargeya S."/>
            <person name="Fitzgerald M."/>
            <person name="Haas B."/>
            <person name="Abouelleil A."/>
            <person name="Alvarado L."/>
            <person name="Arachchi H.M."/>
            <person name="Berlin A.M."/>
            <person name="Chapman S.B."/>
            <person name="Dewar J."/>
            <person name="Goldberg J."/>
            <person name="Griggs A."/>
            <person name="Gujja S."/>
            <person name="Hansen M."/>
            <person name="Howarth C."/>
            <person name="Imamovic A."/>
            <person name="Larimer J."/>
            <person name="McCowan C."/>
            <person name="Murphy C."/>
            <person name="Neiman D."/>
            <person name="Pearson M."/>
            <person name="Priest M."/>
            <person name="Roberts A."/>
            <person name="Saif S."/>
            <person name="Shea T."/>
            <person name="Sisk P."/>
            <person name="Sykes S."/>
            <person name="Wortman J."/>
            <person name="Nusbaum C."/>
            <person name="Birren B."/>
        </authorList>
    </citation>
    <scope>NUCLEOTIDE SEQUENCE [LARGE SCALE GENOMIC DNA]</scope>
    <source>
        <strain evidence="11 12">PRA339</strain>
    </source>
</reference>
<dbReference type="STRING" id="1288291.A0A059EW14"/>
<evidence type="ECO:0000313" key="11">
    <source>
        <dbReference type="EMBL" id="KCZ79228.1"/>
    </source>
</evidence>
<dbReference type="Pfam" id="PF03446">
    <property type="entry name" value="NAD_binding_2"/>
    <property type="match status" value="1"/>
</dbReference>
<feature type="binding site" evidence="8">
    <location>
        <position position="437"/>
    </location>
    <ligand>
        <name>substrate</name>
        <note>ligand shared between dimeric partners</note>
    </ligand>
</feature>
<dbReference type="EC" id="1.1.1.44" evidence="6 9"/>
<dbReference type="NCBIfam" id="NF006765">
    <property type="entry name" value="PRK09287.1"/>
    <property type="match status" value="1"/>
</dbReference>
<dbReference type="InterPro" id="IPR036291">
    <property type="entry name" value="NAD(P)-bd_dom_sf"/>
</dbReference>
<feature type="binding site" description="in other chain" evidence="8">
    <location>
        <position position="253"/>
    </location>
    <ligand>
        <name>substrate</name>
        <note>ligand shared between dimeric partners</note>
    </ligand>
</feature>
<evidence type="ECO:0000256" key="7">
    <source>
        <dbReference type="PIRSR" id="PIRSR000109-1"/>
    </source>
</evidence>
<dbReference type="EMBL" id="KK365320">
    <property type="protein sequence ID" value="KCZ79228.1"/>
    <property type="molecule type" value="Genomic_DNA"/>
</dbReference>
<feature type="domain" description="6-phosphogluconate dehydrogenase C-terminal" evidence="10">
    <location>
        <begin position="176"/>
        <end position="453"/>
    </location>
</feature>